<evidence type="ECO:0000313" key="19">
    <source>
        <dbReference type="Proteomes" id="UP000054715"/>
    </source>
</evidence>
<dbReference type="PROSITE" id="PS50109">
    <property type="entry name" value="HIS_KIN"/>
    <property type="match status" value="1"/>
</dbReference>
<dbReference type="InterPro" id="IPR036641">
    <property type="entry name" value="HPT_dom_sf"/>
</dbReference>
<evidence type="ECO:0000256" key="5">
    <source>
        <dbReference type="ARBA" id="ARBA00022553"/>
    </source>
</evidence>
<evidence type="ECO:0000256" key="9">
    <source>
        <dbReference type="ARBA" id="ARBA00022989"/>
    </source>
</evidence>
<reference evidence="18 19" key="1">
    <citation type="submission" date="2015-11" db="EMBL/GenBank/DDBJ databases">
        <title>Genomic analysis of 38 Legionella species identifies large and diverse effector repertoires.</title>
        <authorList>
            <person name="Burstein D."/>
            <person name="Amaro F."/>
            <person name="Zusman T."/>
            <person name="Lifshitz Z."/>
            <person name="Cohen O."/>
            <person name="Gilbert J.A."/>
            <person name="Pupko T."/>
            <person name="Shuman H.A."/>
            <person name="Segal G."/>
        </authorList>
    </citation>
    <scope>NUCLEOTIDE SEQUENCE [LARGE SCALE GENOMIC DNA]</scope>
    <source>
        <strain evidence="18 19">JA-26-G1-E2</strain>
    </source>
</reference>
<dbReference type="InterPro" id="IPR000700">
    <property type="entry name" value="PAS-assoc_C"/>
</dbReference>
<dbReference type="InterPro" id="IPR036890">
    <property type="entry name" value="HATPase_C_sf"/>
</dbReference>
<keyword evidence="6" id="KW-0812">Transmembrane</keyword>
<dbReference type="Pfam" id="PF13426">
    <property type="entry name" value="PAS_9"/>
    <property type="match status" value="1"/>
</dbReference>
<keyword evidence="5 13" id="KW-0597">Phosphoprotein</keyword>
<dbReference type="Gene3D" id="3.40.50.2300">
    <property type="match status" value="1"/>
</dbReference>
<evidence type="ECO:0000259" key="16">
    <source>
        <dbReference type="PROSITE" id="PS50113"/>
    </source>
</evidence>
<dbReference type="AlphaFoldDB" id="A0A0W0UG95"/>
<keyword evidence="18" id="KW-0808">Transferase</keyword>
<dbReference type="InterPro" id="IPR008207">
    <property type="entry name" value="Sig_transdc_His_kin_Hpt_dom"/>
</dbReference>
<comment type="subcellular location">
    <subcellularLocation>
        <location evidence="2">Cell membrane</location>
        <topology evidence="2">Multi-pass membrane protein</topology>
    </subcellularLocation>
</comment>
<dbReference type="SMART" id="SM00091">
    <property type="entry name" value="PAS"/>
    <property type="match status" value="2"/>
</dbReference>
<keyword evidence="7" id="KW-0547">Nucleotide-binding</keyword>
<evidence type="ECO:0000256" key="11">
    <source>
        <dbReference type="ARBA" id="ARBA00023136"/>
    </source>
</evidence>
<dbReference type="Pfam" id="PF00512">
    <property type="entry name" value="HisKA"/>
    <property type="match status" value="1"/>
</dbReference>
<feature type="domain" description="Histidine kinase" evidence="14">
    <location>
        <begin position="267"/>
        <end position="489"/>
    </location>
</feature>
<dbReference type="PATRIC" id="fig|455.5.peg.1217"/>
<dbReference type="InterPro" id="IPR003661">
    <property type="entry name" value="HisK_dim/P_dom"/>
</dbReference>
<dbReference type="InterPro" id="IPR011006">
    <property type="entry name" value="CheY-like_superfamily"/>
</dbReference>
<keyword evidence="9" id="KW-1133">Transmembrane helix</keyword>
<dbReference type="Pfam" id="PF01627">
    <property type="entry name" value="Hpt"/>
    <property type="match status" value="1"/>
</dbReference>
<dbReference type="PROSITE" id="PS50894">
    <property type="entry name" value="HPT"/>
    <property type="match status" value="1"/>
</dbReference>
<dbReference type="InterPro" id="IPR000014">
    <property type="entry name" value="PAS"/>
</dbReference>
<name>A0A0W0UG95_9GAMM</name>
<dbReference type="InterPro" id="IPR003594">
    <property type="entry name" value="HATPase_dom"/>
</dbReference>
<dbReference type="PANTHER" id="PTHR45339:SF1">
    <property type="entry name" value="HYBRID SIGNAL TRANSDUCTION HISTIDINE KINASE J"/>
    <property type="match status" value="1"/>
</dbReference>
<dbReference type="PANTHER" id="PTHR45339">
    <property type="entry name" value="HYBRID SIGNAL TRANSDUCTION HISTIDINE KINASE J"/>
    <property type="match status" value="1"/>
</dbReference>
<feature type="modified residue" description="4-aspartylphosphate" evidence="13">
    <location>
        <position position="561"/>
    </location>
</feature>
<keyword evidence="18" id="KW-0418">Kinase</keyword>
<dbReference type="InterPro" id="IPR005467">
    <property type="entry name" value="His_kinase_dom"/>
</dbReference>
<dbReference type="Pfam" id="PF08448">
    <property type="entry name" value="PAS_4"/>
    <property type="match status" value="1"/>
</dbReference>
<evidence type="ECO:0000259" key="15">
    <source>
        <dbReference type="PROSITE" id="PS50110"/>
    </source>
</evidence>
<feature type="modified residue" description="Phosphohistidine" evidence="12">
    <location>
        <position position="721"/>
    </location>
</feature>
<gene>
    <name evidence="18" type="ORF">Ljam_1150</name>
</gene>
<keyword evidence="10" id="KW-0902">Two-component regulatory system</keyword>
<dbReference type="InterPro" id="IPR013656">
    <property type="entry name" value="PAS_4"/>
</dbReference>
<dbReference type="InterPro" id="IPR036097">
    <property type="entry name" value="HisK_dim/P_sf"/>
</dbReference>
<dbReference type="Gene3D" id="3.30.565.10">
    <property type="entry name" value="Histidine kinase-like ATPase, C-terminal domain"/>
    <property type="match status" value="1"/>
</dbReference>
<protein>
    <recommendedName>
        <fullName evidence="3">histidine kinase</fullName>
        <ecNumber evidence="3">2.7.13.3</ecNumber>
    </recommendedName>
</protein>
<feature type="domain" description="PAC" evidence="16">
    <location>
        <begin position="197"/>
        <end position="249"/>
    </location>
</feature>
<dbReference type="GO" id="GO:0000155">
    <property type="term" value="F:phosphorelay sensor kinase activity"/>
    <property type="evidence" value="ECO:0007669"/>
    <property type="project" value="InterPro"/>
</dbReference>
<evidence type="ECO:0000256" key="6">
    <source>
        <dbReference type="ARBA" id="ARBA00022692"/>
    </source>
</evidence>
<evidence type="ECO:0000256" key="8">
    <source>
        <dbReference type="ARBA" id="ARBA00022840"/>
    </source>
</evidence>
<sequence>MTTVDGQALSTLLQMAQEPILLVSEEYIILDVNHALEDKLILKKNLLIGASLTNFCSKEDLKKISKSNLKKITLKTKKNKCICYALIIESLTQDKKETVARPHEGNSQATPIEKKIEDYSNTNYQYLEAIISEIPVSVYWMNKDYIYLGCSNSMAKLLNLQSRHDIVGKTYADLYDKKSADFYKKSDKSVIEKGISLSLEEPLYQPDGTKLIYLSKKVPLHDNNRKIIGMLGISTDITERKQMEIDLKLAKEAAEAADRAKTEFIANMSHDLRTPISGVIGMAEILEDALDDNEHKTEAHMIHDSGEELLSMFNDIIDDIKAGNINYEELQEEAFDLYESINDLIKLELPTAIAKQLGLHLKIDETVPRNIISDRKKIQRILLNLLGNAIKFTKTGSITVEVKCVEHNNDRARVQFSVSDTGIGIPKEWHSKIFERFFRSTPSYKGIYKGYGLGLHIASSYVKLLGGRITLTSIEGKGSTFQFEIPCQIANISDKKSKPSLPSTQRSSNSLLCLLIEDNVAALKVLEALVTKAGFSYKSATSGEEALNLIKLISFDLIVTDIGLPGISGTEFCSLTRQWEHDNKKAPQPIIGLTGHARETAYEECIASGMNDVFTKPANLELIHSLIKRFSLGDSSIEQEKMDTTPDIVLHDLPATEDELFQLEKYALLDVEEALINCGNNKALLTELLTLMTHKEVPEDLEKMKNAYAIHDFSMVEKLAHKIKSGAVYVGATRMKYACQFLERYWKSGQRDLFEKLYQQALLVIDESIHEISHWLDNQ</sequence>
<dbReference type="InterPro" id="IPR004358">
    <property type="entry name" value="Sig_transdc_His_kin-like_C"/>
</dbReference>
<dbReference type="STRING" id="455.Ljam_1150"/>
<comment type="caution">
    <text evidence="18">The sequence shown here is derived from an EMBL/GenBank/DDBJ whole genome shotgun (WGS) entry which is preliminary data.</text>
</comment>
<dbReference type="SUPFAM" id="SSF55785">
    <property type="entry name" value="PYP-like sensor domain (PAS domain)"/>
    <property type="match status" value="1"/>
</dbReference>
<accession>A0A0W0UG95</accession>
<evidence type="ECO:0000256" key="7">
    <source>
        <dbReference type="ARBA" id="ARBA00022741"/>
    </source>
</evidence>
<dbReference type="InterPro" id="IPR001789">
    <property type="entry name" value="Sig_transdc_resp-reg_receiver"/>
</dbReference>
<evidence type="ECO:0000256" key="13">
    <source>
        <dbReference type="PROSITE-ProRule" id="PRU00169"/>
    </source>
</evidence>
<dbReference type="Gene3D" id="1.20.120.160">
    <property type="entry name" value="HPT domain"/>
    <property type="match status" value="1"/>
</dbReference>
<evidence type="ECO:0000256" key="12">
    <source>
        <dbReference type="PROSITE-ProRule" id="PRU00110"/>
    </source>
</evidence>
<evidence type="ECO:0000259" key="14">
    <source>
        <dbReference type="PROSITE" id="PS50109"/>
    </source>
</evidence>
<evidence type="ECO:0000313" key="18">
    <source>
        <dbReference type="EMBL" id="KTD06955.1"/>
    </source>
</evidence>
<dbReference type="InterPro" id="IPR035965">
    <property type="entry name" value="PAS-like_dom_sf"/>
</dbReference>
<dbReference type="PRINTS" id="PR00344">
    <property type="entry name" value="BCTRLSENSOR"/>
</dbReference>
<dbReference type="EC" id="2.7.13.3" evidence="3"/>
<dbReference type="CDD" id="cd17546">
    <property type="entry name" value="REC_hyHK_CKI1_RcsC-like"/>
    <property type="match status" value="1"/>
</dbReference>
<keyword evidence="4" id="KW-1003">Cell membrane</keyword>
<evidence type="ECO:0000256" key="10">
    <source>
        <dbReference type="ARBA" id="ARBA00023012"/>
    </source>
</evidence>
<evidence type="ECO:0000256" key="2">
    <source>
        <dbReference type="ARBA" id="ARBA00004651"/>
    </source>
</evidence>
<dbReference type="GO" id="GO:0005886">
    <property type="term" value="C:plasma membrane"/>
    <property type="evidence" value="ECO:0007669"/>
    <property type="project" value="UniProtKB-SubCell"/>
</dbReference>
<dbReference type="CDD" id="cd00130">
    <property type="entry name" value="PAS"/>
    <property type="match status" value="1"/>
</dbReference>
<dbReference type="SMART" id="SM00448">
    <property type="entry name" value="REC"/>
    <property type="match status" value="1"/>
</dbReference>
<evidence type="ECO:0000259" key="17">
    <source>
        <dbReference type="PROSITE" id="PS50894"/>
    </source>
</evidence>
<dbReference type="FunFam" id="3.30.565.10:FF:000010">
    <property type="entry name" value="Sensor histidine kinase RcsC"/>
    <property type="match status" value="1"/>
</dbReference>
<dbReference type="EMBL" id="LNYG01000013">
    <property type="protein sequence ID" value="KTD06955.1"/>
    <property type="molecule type" value="Genomic_DNA"/>
</dbReference>
<dbReference type="PROSITE" id="PS50110">
    <property type="entry name" value="RESPONSE_REGULATORY"/>
    <property type="match status" value="1"/>
</dbReference>
<proteinExistence type="predicted"/>
<dbReference type="Proteomes" id="UP000054715">
    <property type="component" value="Unassembled WGS sequence"/>
</dbReference>
<dbReference type="CDD" id="cd16922">
    <property type="entry name" value="HATPase_EvgS-ArcB-TorS-like"/>
    <property type="match status" value="1"/>
</dbReference>
<dbReference type="SUPFAM" id="SSF55874">
    <property type="entry name" value="ATPase domain of HSP90 chaperone/DNA topoisomerase II/histidine kinase"/>
    <property type="match status" value="1"/>
</dbReference>
<dbReference type="Gene3D" id="3.30.450.20">
    <property type="entry name" value="PAS domain"/>
    <property type="match status" value="1"/>
</dbReference>
<comment type="catalytic activity">
    <reaction evidence="1">
        <text>ATP + protein L-histidine = ADP + protein N-phospho-L-histidine.</text>
        <dbReference type="EC" id="2.7.13.3"/>
    </reaction>
</comment>
<dbReference type="GO" id="GO:0005524">
    <property type="term" value="F:ATP binding"/>
    <property type="evidence" value="ECO:0007669"/>
    <property type="project" value="UniProtKB-KW"/>
</dbReference>
<keyword evidence="11" id="KW-0472">Membrane</keyword>
<dbReference type="Pfam" id="PF02518">
    <property type="entry name" value="HATPase_c"/>
    <property type="match status" value="1"/>
</dbReference>
<evidence type="ECO:0000256" key="4">
    <source>
        <dbReference type="ARBA" id="ARBA00022475"/>
    </source>
</evidence>
<dbReference type="PROSITE" id="PS50113">
    <property type="entry name" value="PAC"/>
    <property type="match status" value="1"/>
</dbReference>
<dbReference type="SUPFAM" id="SSF52172">
    <property type="entry name" value="CheY-like"/>
    <property type="match status" value="1"/>
</dbReference>
<evidence type="ECO:0000256" key="1">
    <source>
        <dbReference type="ARBA" id="ARBA00000085"/>
    </source>
</evidence>
<feature type="domain" description="Response regulatory" evidence="15">
    <location>
        <begin position="512"/>
        <end position="631"/>
    </location>
</feature>
<dbReference type="SMART" id="SM00388">
    <property type="entry name" value="HisKA"/>
    <property type="match status" value="1"/>
</dbReference>
<dbReference type="Gene3D" id="1.10.287.130">
    <property type="match status" value="1"/>
</dbReference>
<dbReference type="Pfam" id="PF00072">
    <property type="entry name" value="Response_reg"/>
    <property type="match status" value="1"/>
</dbReference>
<organism evidence="18 19">
    <name type="scientific">Legionella jamestowniensis</name>
    <dbReference type="NCBI Taxonomy" id="455"/>
    <lineage>
        <taxon>Bacteria</taxon>
        <taxon>Pseudomonadati</taxon>
        <taxon>Pseudomonadota</taxon>
        <taxon>Gammaproteobacteria</taxon>
        <taxon>Legionellales</taxon>
        <taxon>Legionellaceae</taxon>
        <taxon>Legionella</taxon>
    </lineage>
</organism>
<feature type="domain" description="HPt" evidence="17">
    <location>
        <begin position="682"/>
        <end position="779"/>
    </location>
</feature>
<dbReference type="SUPFAM" id="SSF47384">
    <property type="entry name" value="Homodimeric domain of signal transducing histidine kinase"/>
    <property type="match status" value="1"/>
</dbReference>
<dbReference type="SMART" id="SM00387">
    <property type="entry name" value="HATPase_c"/>
    <property type="match status" value="1"/>
</dbReference>
<dbReference type="SUPFAM" id="SSF47226">
    <property type="entry name" value="Histidine-containing phosphotransfer domain, HPT domain"/>
    <property type="match status" value="1"/>
</dbReference>
<evidence type="ECO:0000256" key="3">
    <source>
        <dbReference type="ARBA" id="ARBA00012438"/>
    </source>
</evidence>
<dbReference type="CDD" id="cd00082">
    <property type="entry name" value="HisKA"/>
    <property type="match status" value="1"/>
</dbReference>
<keyword evidence="8" id="KW-0067">ATP-binding</keyword>